<dbReference type="InterPro" id="IPR001441">
    <property type="entry name" value="UPP_synth-like"/>
</dbReference>
<feature type="binding site" evidence="3">
    <location>
        <begin position="187"/>
        <end position="189"/>
    </location>
    <ligand>
        <name>substrate</name>
    </ligand>
</feature>
<comment type="similarity">
    <text evidence="2">Belongs to the UPP synthase family. Z-FPP synthase subfamily.</text>
</comment>
<dbReference type="InterPro" id="IPR018520">
    <property type="entry name" value="UPP_synth-like_CS"/>
</dbReference>
<keyword evidence="3" id="KW-0460">Magnesium</keyword>
<feature type="binding site" evidence="3">
    <location>
        <position position="31"/>
    </location>
    <ligand>
        <name>substrate</name>
    </ligand>
</feature>
<evidence type="ECO:0000313" key="5">
    <source>
        <dbReference type="Proteomes" id="UP000240042"/>
    </source>
</evidence>
<accession>A0A1I1DZB9</accession>
<keyword evidence="1 3" id="KW-0808">Transferase</keyword>
<dbReference type="CDD" id="cd00475">
    <property type="entry name" value="Cis_IPPS"/>
    <property type="match status" value="1"/>
</dbReference>
<feature type="binding site" evidence="3">
    <location>
        <begin position="15"/>
        <end position="18"/>
    </location>
    <ligand>
        <name>substrate</name>
    </ligand>
</feature>
<dbReference type="OrthoDB" id="4191603at2"/>
<comment type="subunit">
    <text evidence="3">Homodimer.</text>
</comment>
<comment type="cofactor">
    <cofactor evidence="3">
        <name>Mg(2+)</name>
        <dbReference type="ChEBI" id="CHEBI:18420"/>
    </cofactor>
    <text evidence="3">Binds 2 magnesium ions per subunit.</text>
</comment>
<feature type="binding site" evidence="3">
    <location>
        <position position="181"/>
    </location>
    <ligand>
        <name>substrate</name>
    </ligand>
</feature>
<keyword evidence="5" id="KW-1185">Reference proteome</keyword>
<organism evidence="4 5">
    <name type="scientific">Brevinema andersonii</name>
    <dbReference type="NCBI Taxonomy" id="34097"/>
    <lineage>
        <taxon>Bacteria</taxon>
        <taxon>Pseudomonadati</taxon>
        <taxon>Spirochaetota</taxon>
        <taxon>Spirochaetia</taxon>
        <taxon>Brevinematales</taxon>
        <taxon>Brevinemataceae</taxon>
        <taxon>Brevinema</taxon>
    </lineage>
</organism>
<evidence type="ECO:0000256" key="2">
    <source>
        <dbReference type="ARBA" id="ARBA00038453"/>
    </source>
</evidence>
<dbReference type="EMBL" id="FOKY01000005">
    <property type="protein sequence ID" value="SFB79776.1"/>
    <property type="molecule type" value="Genomic_DNA"/>
</dbReference>
<feature type="binding site" evidence="3">
    <location>
        <position position="63"/>
    </location>
    <ligand>
        <name>substrate</name>
    </ligand>
</feature>
<dbReference type="PANTHER" id="PTHR10291:SF43">
    <property type="entry name" value="DEHYDRODOLICHYL DIPHOSPHATE SYNTHASE COMPLEX SUBUNIT DHDDS"/>
    <property type="match status" value="1"/>
</dbReference>
<dbReference type="PROSITE" id="PS01066">
    <property type="entry name" value="UPP_SYNTHASE"/>
    <property type="match status" value="1"/>
</dbReference>
<feature type="binding site" evidence="3">
    <location>
        <position position="14"/>
    </location>
    <ligand>
        <name>Mg(2+)</name>
        <dbReference type="ChEBI" id="CHEBI:18420"/>
    </ligand>
</feature>
<gene>
    <name evidence="4" type="ORF">SAMN02745150_00838</name>
</gene>
<dbReference type="InterPro" id="IPR036424">
    <property type="entry name" value="UPP_synth-like_sf"/>
</dbReference>
<dbReference type="GO" id="GO:0000287">
    <property type="term" value="F:magnesium ion binding"/>
    <property type="evidence" value="ECO:0007669"/>
    <property type="project" value="UniProtKB-UniRule"/>
</dbReference>
<comment type="caution">
    <text evidence="3">Lacks conserved residue(s) required for the propagation of feature annotation.</text>
</comment>
<comment type="function">
    <text evidence="3">Catalyzes the condensation of isopentenyl diphosphate (IPP) with allylic pyrophosphates generating different type of terpenoids.</text>
</comment>
<dbReference type="AlphaFoldDB" id="A0A1I1DZB9"/>
<dbReference type="EC" id="2.5.1.-" evidence="3"/>
<protein>
    <recommendedName>
        <fullName evidence="3">Isoprenyl transferase</fullName>
        <ecNumber evidence="3">2.5.1.-</ecNumber>
    </recommendedName>
</protein>
<sequence>MDQTVPRHIAIIPDGNRRWAKAHNLTSAQGHEAGFLALKKILEECRDSGPEILSFYAFSVENFKRSELEIKNLFSLLDKVLKNFVQELQQQNIKLIITGSRKELPSTLTKKLHQACQECSTGKFILNIYVNYGSQQEIVHAVQQVAQQCSNDTLQPEDITKELFETFINPHNLPPVDLLIRTSGEYRISNFLLWQCAYSEFLFSSKLWPDFTPEDFQNALIEFKNRNRRFGT</sequence>
<feature type="binding site" evidence="3">
    <location>
        <position position="65"/>
    </location>
    <ligand>
        <name>substrate</name>
    </ligand>
</feature>
<dbReference type="GO" id="GO:0045547">
    <property type="term" value="F:ditrans,polycis-polyprenyl diphosphate synthase [(2E,6E)-farnesyl diphosphate specific] activity"/>
    <property type="evidence" value="ECO:0007669"/>
    <property type="project" value="TreeGrafter"/>
</dbReference>
<keyword evidence="3" id="KW-0479">Metal-binding</keyword>
<dbReference type="RefSeq" id="WP_092318947.1">
    <property type="nucleotide sequence ID" value="NZ_FOKY01000005.1"/>
</dbReference>
<dbReference type="Pfam" id="PF01255">
    <property type="entry name" value="Prenyltransf"/>
    <property type="match status" value="1"/>
</dbReference>
<dbReference type="HAMAP" id="MF_01139">
    <property type="entry name" value="ISPT"/>
    <property type="match status" value="1"/>
</dbReference>
<dbReference type="STRING" id="34097.SAMN02745150_00838"/>
<evidence type="ECO:0000256" key="3">
    <source>
        <dbReference type="HAMAP-Rule" id="MF_01139"/>
    </source>
</evidence>
<feature type="active site" evidence="3">
    <location>
        <position position="14"/>
    </location>
</feature>
<reference evidence="5" key="1">
    <citation type="submission" date="2016-10" db="EMBL/GenBank/DDBJ databases">
        <authorList>
            <person name="Varghese N."/>
            <person name="Submissions S."/>
        </authorList>
    </citation>
    <scope>NUCLEOTIDE SEQUENCE [LARGE SCALE GENOMIC DNA]</scope>
    <source>
        <strain evidence="5">ATCC 43811</strain>
    </source>
</reference>
<feature type="active site" description="Proton acceptor" evidence="3">
    <location>
        <position position="62"/>
    </location>
</feature>
<dbReference type="NCBIfam" id="TIGR00055">
    <property type="entry name" value="uppS"/>
    <property type="match status" value="1"/>
</dbReference>
<dbReference type="PANTHER" id="PTHR10291">
    <property type="entry name" value="DEHYDRODOLICHYL DIPHOSPHATE SYNTHASE FAMILY MEMBER"/>
    <property type="match status" value="1"/>
</dbReference>
<dbReference type="Proteomes" id="UP000240042">
    <property type="component" value="Unassembled WGS sequence"/>
</dbReference>
<evidence type="ECO:0000256" key="1">
    <source>
        <dbReference type="ARBA" id="ARBA00022679"/>
    </source>
</evidence>
<dbReference type="Gene3D" id="3.40.1180.10">
    <property type="entry name" value="Decaprenyl diphosphate synthase-like"/>
    <property type="match status" value="1"/>
</dbReference>
<name>A0A1I1DZB9_BREAD</name>
<dbReference type="GO" id="GO:0016094">
    <property type="term" value="P:polyprenol biosynthetic process"/>
    <property type="evidence" value="ECO:0007669"/>
    <property type="project" value="TreeGrafter"/>
</dbReference>
<proteinExistence type="inferred from homology"/>
<feature type="binding site" evidence="3">
    <location>
        <position position="200"/>
    </location>
    <ligand>
        <name>Mg(2+)</name>
        <dbReference type="ChEBI" id="CHEBI:18420"/>
    </ligand>
</feature>
<evidence type="ECO:0000313" key="4">
    <source>
        <dbReference type="EMBL" id="SFB79776.1"/>
    </source>
</evidence>
<feature type="binding site" evidence="3">
    <location>
        <begin position="59"/>
        <end position="61"/>
    </location>
    <ligand>
        <name>substrate</name>
    </ligand>
</feature>
<dbReference type="SUPFAM" id="SSF64005">
    <property type="entry name" value="Undecaprenyl diphosphate synthase"/>
    <property type="match status" value="1"/>
</dbReference>
<feature type="binding site" evidence="3">
    <location>
        <position position="19"/>
    </location>
    <ligand>
        <name>substrate</name>
    </ligand>
</feature>